<dbReference type="FunCoup" id="A0A212QVT4">
    <property type="interactions" value="77"/>
</dbReference>
<dbReference type="InterPro" id="IPR027381">
    <property type="entry name" value="LytR/CpsA/Psr_C"/>
</dbReference>
<evidence type="ECO:0000313" key="6">
    <source>
        <dbReference type="Proteomes" id="UP000197025"/>
    </source>
</evidence>
<protein>
    <submittedName>
        <fullName evidence="5">Transcriptional attenuator, LytR family</fullName>
    </submittedName>
</protein>
<dbReference type="RefSeq" id="WP_088570978.1">
    <property type="nucleotide sequence ID" value="NZ_FYEK01000027.1"/>
</dbReference>
<proteinExistence type="inferred from homology"/>
<evidence type="ECO:0000259" key="3">
    <source>
        <dbReference type="Pfam" id="PF03816"/>
    </source>
</evidence>
<dbReference type="InterPro" id="IPR050922">
    <property type="entry name" value="LytR/CpsA/Psr_CW_biosynth"/>
</dbReference>
<name>A0A212QVT4_9CHLR</name>
<dbReference type="AlphaFoldDB" id="A0A212QVT4"/>
<organism evidence="5 6">
    <name type="scientific">Thermoflexus hugenholtzii JAD2</name>
    <dbReference type="NCBI Taxonomy" id="877466"/>
    <lineage>
        <taxon>Bacteria</taxon>
        <taxon>Bacillati</taxon>
        <taxon>Chloroflexota</taxon>
        <taxon>Thermoflexia</taxon>
        <taxon>Thermoflexales</taxon>
        <taxon>Thermoflexaceae</taxon>
        <taxon>Thermoflexus</taxon>
    </lineage>
</organism>
<dbReference type="Pfam" id="PF13399">
    <property type="entry name" value="LytR_C"/>
    <property type="match status" value="1"/>
</dbReference>
<dbReference type="EMBL" id="FYEK01000027">
    <property type="protein sequence ID" value="SNB63833.1"/>
    <property type="molecule type" value="Genomic_DNA"/>
</dbReference>
<reference evidence="6" key="1">
    <citation type="submission" date="2017-06" db="EMBL/GenBank/DDBJ databases">
        <authorList>
            <person name="Varghese N."/>
            <person name="Submissions S."/>
        </authorList>
    </citation>
    <scope>NUCLEOTIDE SEQUENCE [LARGE SCALE GENOMIC DNA]</scope>
    <source>
        <strain evidence="6">JAD2</strain>
    </source>
</reference>
<evidence type="ECO:0000256" key="2">
    <source>
        <dbReference type="SAM" id="MobiDB-lite"/>
    </source>
</evidence>
<dbReference type="NCBIfam" id="TIGR00350">
    <property type="entry name" value="lytR_cpsA_psr"/>
    <property type="match status" value="1"/>
</dbReference>
<dbReference type="PANTHER" id="PTHR33392">
    <property type="entry name" value="POLYISOPRENYL-TEICHOIC ACID--PEPTIDOGLYCAN TEICHOIC ACID TRANSFERASE TAGU"/>
    <property type="match status" value="1"/>
</dbReference>
<sequence>MTIRWLGRALALIGFLMVLQSLAWMSRVPPMGASPSRLANGEEAVTAIPSPALPAAPPTPTPSPMPTATPTPVPPTPTPTPGLPARWALTPTPPPAPVGVPEGAPPPRPLLSFPPGRVNLLLLGSDRQPGERVGRTDTIILVSIDPEGPSARLLSIPRDLWVYIPGWQSHKINTAYPHGELSGYPGGGYGLLRDTLRYNLGIATHGYALVDFQGMRAIIDALGGVDVLVRCPLYDVFPDPDDPTITGTLNLPAPGYYHLDGKQALWYMRSRYSTGDADRARRQQQVLEGMLDRLKEGGWLSRAPALWSGLRQTVQTDLGLDEVLWLASLGLRMDRSRIARGSLHPVLASARITTTSENELFIYLPTEQTYAYLERFLLGPLPSQASPLTRVELINASGNALYAGMAVEILREAGFGVVRTAEVEPDGRPSRVLALHPESSAGAVQSLLRALHLPASRLESAPEPGAEVAYRIWLGTDFNPCGR</sequence>
<comment type="similarity">
    <text evidence="1">Belongs to the LytR/CpsA/Psr (LCP) family.</text>
</comment>
<dbReference type="Gene3D" id="3.40.630.190">
    <property type="entry name" value="LCP protein"/>
    <property type="match status" value="1"/>
</dbReference>
<evidence type="ECO:0000256" key="1">
    <source>
        <dbReference type="ARBA" id="ARBA00006068"/>
    </source>
</evidence>
<dbReference type="OrthoDB" id="305468at2"/>
<evidence type="ECO:0000259" key="4">
    <source>
        <dbReference type="Pfam" id="PF13399"/>
    </source>
</evidence>
<dbReference type="Pfam" id="PF03816">
    <property type="entry name" value="LytR_cpsA_psr"/>
    <property type="match status" value="1"/>
</dbReference>
<accession>A0A212QVT4</accession>
<feature type="region of interest" description="Disordered" evidence="2">
    <location>
        <begin position="49"/>
        <end position="81"/>
    </location>
</feature>
<feature type="domain" description="Cell envelope-related transcriptional attenuator" evidence="3">
    <location>
        <begin position="135"/>
        <end position="295"/>
    </location>
</feature>
<evidence type="ECO:0000313" key="5">
    <source>
        <dbReference type="EMBL" id="SNB63833.1"/>
    </source>
</evidence>
<feature type="domain" description="LytR/CpsA/Psr regulator C-terminal" evidence="4">
    <location>
        <begin position="389"/>
        <end position="478"/>
    </location>
</feature>
<dbReference type="Proteomes" id="UP000197025">
    <property type="component" value="Unassembled WGS sequence"/>
</dbReference>
<gene>
    <name evidence="5" type="ORF">SAMN02746019_00007210</name>
</gene>
<dbReference type="InParanoid" id="A0A212QVT4"/>
<feature type="compositionally biased region" description="Pro residues" evidence="2">
    <location>
        <begin position="51"/>
        <end position="81"/>
    </location>
</feature>
<keyword evidence="6" id="KW-1185">Reference proteome</keyword>
<dbReference type="PANTHER" id="PTHR33392:SF6">
    <property type="entry name" value="POLYISOPRENYL-TEICHOIC ACID--PEPTIDOGLYCAN TEICHOIC ACID TRANSFERASE TAGU"/>
    <property type="match status" value="1"/>
</dbReference>
<dbReference type="InterPro" id="IPR004474">
    <property type="entry name" value="LytR_CpsA_psr"/>
</dbReference>